<dbReference type="Proteomes" id="UP001217476">
    <property type="component" value="Chromosome"/>
</dbReference>
<reference evidence="2" key="1">
    <citation type="submission" date="2023-03" db="EMBL/GenBank/DDBJ databases">
        <title>Andean soil-derived lignocellulolytic bacterial consortium as a source of novel taxa and putative plastic-active enzymes.</title>
        <authorList>
            <person name="Diaz-Garcia L."/>
            <person name="Chuvochina M."/>
            <person name="Feuerriegel G."/>
            <person name="Bunk B."/>
            <person name="Sproer C."/>
            <person name="Streit W.R."/>
            <person name="Rodriguez L.M."/>
            <person name="Overmann J."/>
            <person name="Jimenez D.J."/>
        </authorList>
    </citation>
    <scope>NUCLEOTIDE SEQUENCE</scope>
    <source>
        <strain evidence="2">MAG 4196</strain>
    </source>
</reference>
<feature type="compositionally biased region" description="Low complexity" evidence="1">
    <location>
        <begin position="105"/>
        <end position="116"/>
    </location>
</feature>
<gene>
    <name evidence="2" type="ORF">P0Y65_01285</name>
</gene>
<protein>
    <submittedName>
        <fullName evidence="2">Uncharacterized protein</fullName>
    </submittedName>
</protein>
<proteinExistence type="predicted"/>
<evidence type="ECO:0000313" key="2">
    <source>
        <dbReference type="EMBL" id="WEK04917.1"/>
    </source>
</evidence>
<name>A0AAJ5VV50_9HYPH</name>
<evidence type="ECO:0000313" key="3">
    <source>
        <dbReference type="Proteomes" id="UP001217476"/>
    </source>
</evidence>
<dbReference type="AlphaFoldDB" id="A0AAJ5VV50"/>
<feature type="compositionally biased region" description="Low complexity" evidence="1">
    <location>
        <begin position="136"/>
        <end position="148"/>
    </location>
</feature>
<organism evidence="2 3">
    <name type="scientific">Candidatus Devosia phytovorans</name>
    <dbReference type="NCBI Taxonomy" id="3121372"/>
    <lineage>
        <taxon>Bacteria</taxon>
        <taxon>Pseudomonadati</taxon>
        <taxon>Pseudomonadota</taxon>
        <taxon>Alphaproteobacteria</taxon>
        <taxon>Hyphomicrobiales</taxon>
        <taxon>Devosiaceae</taxon>
        <taxon>Devosia</taxon>
    </lineage>
</organism>
<sequence length="157" mass="15776">MTCGIVTCGRVTAGKRLRLSVRNVGVLAGALEGALLVASGISAPPFGPVPLSAGAGFEAAVAAGALLSEGAALDSAPEPSLLAGWLEPLSLELFSVAPLSELPPSLDELPLSLDEPSLPPELPLSEEPLSEPPPLSASEPLSEPTLTPLSPPKSMSN</sequence>
<dbReference type="EMBL" id="CP119312">
    <property type="protein sequence ID" value="WEK04917.1"/>
    <property type="molecule type" value="Genomic_DNA"/>
</dbReference>
<evidence type="ECO:0000256" key="1">
    <source>
        <dbReference type="SAM" id="MobiDB-lite"/>
    </source>
</evidence>
<accession>A0AAJ5VV50</accession>
<feature type="region of interest" description="Disordered" evidence="1">
    <location>
        <begin position="105"/>
        <end position="157"/>
    </location>
</feature>